<reference evidence="8 9" key="1">
    <citation type="submission" date="2018-05" db="EMBL/GenBank/DDBJ databases">
        <title>Genome comparison of Eubacterium sp.</title>
        <authorList>
            <person name="Feng Y."/>
            <person name="Sanchez-Andrea I."/>
            <person name="Stams A.J.M."/>
            <person name="De Vos W.M."/>
        </authorList>
    </citation>
    <scope>NUCLEOTIDE SEQUENCE [LARGE SCALE GENOMIC DNA]</scope>
    <source>
        <strain evidence="8 9">YI</strain>
    </source>
</reference>
<feature type="domain" description="Sigma-54 factor interaction" evidence="6">
    <location>
        <begin position="154"/>
        <end position="383"/>
    </location>
</feature>
<dbReference type="KEGG" id="emt:CPZ25_011355"/>
<evidence type="ECO:0000256" key="4">
    <source>
        <dbReference type="ARBA" id="ARBA00023125"/>
    </source>
</evidence>
<evidence type="ECO:0000256" key="3">
    <source>
        <dbReference type="ARBA" id="ARBA00023015"/>
    </source>
</evidence>
<dbReference type="InterPro" id="IPR002078">
    <property type="entry name" value="Sigma_54_int"/>
</dbReference>
<dbReference type="Pfam" id="PF00158">
    <property type="entry name" value="Sigma54_activat"/>
    <property type="match status" value="1"/>
</dbReference>
<dbReference type="RefSeq" id="WP_074617783.1">
    <property type="nucleotide sequence ID" value="NZ_CP029487.1"/>
</dbReference>
<dbReference type="GO" id="GO:0003677">
    <property type="term" value="F:DNA binding"/>
    <property type="evidence" value="ECO:0007669"/>
    <property type="project" value="UniProtKB-KW"/>
</dbReference>
<accession>A0A4P9CAN9</accession>
<feature type="domain" description="PAS" evidence="7">
    <location>
        <begin position="19"/>
        <end position="63"/>
    </location>
</feature>
<dbReference type="PROSITE" id="PS50045">
    <property type="entry name" value="SIGMA54_INTERACT_4"/>
    <property type="match status" value="1"/>
</dbReference>
<dbReference type="InterPro" id="IPR003593">
    <property type="entry name" value="AAA+_ATPase"/>
</dbReference>
<dbReference type="InterPro" id="IPR025943">
    <property type="entry name" value="Sigma_54_int_dom_ATP-bd_2"/>
</dbReference>
<gene>
    <name evidence="8" type="ORF">CPZ25_011355</name>
</gene>
<dbReference type="PROSITE" id="PS00688">
    <property type="entry name" value="SIGMA54_INTERACT_3"/>
    <property type="match status" value="1"/>
</dbReference>
<evidence type="ECO:0000256" key="5">
    <source>
        <dbReference type="ARBA" id="ARBA00023163"/>
    </source>
</evidence>
<dbReference type="SMART" id="SM00091">
    <property type="entry name" value="PAS"/>
    <property type="match status" value="1"/>
</dbReference>
<evidence type="ECO:0000313" key="8">
    <source>
        <dbReference type="EMBL" id="QCT71901.1"/>
    </source>
</evidence>
<dbReference type="PANTHER" id="PTHR32071:SF119">
    <property type="entry name" value="SIGMA L-DEPENDENT TRANSCRIPTIONAL REGULATOR YPLP-RELATED"/>
    <property type="match status" value="1"/>
</dbReference>
<dbReference type="InterPro" id="IPR000014">
    <property type="entry name" value="PAS"/>
</dbReference>
<dbReference type="CDD" id="cd00130">
    <property type="entry name" value="PAS"/>
    <property type="match status" value="1"/>
</dbReference>
<keyword evidence="2" id="KW-0067">ATP-binding</keyword>
<dbReference type="SMART" id="SM00382">
    <property type="entry name" value="AAA"/>
    <property type="match status" value="1"/>
</dbReference>
<dbReference type="InterPro" id="IPR027417">
    <property type="entry name" value="P-loop_NTPase"/>
</dbReference>
<keyword evidence="9" id="KW-1185">Reference proteome</keyword>
<dbReference type="Gene3D" id="3.30.450.20">
    <property type="entry name" value="PAS domain"/>
    <property type="match status" value="1"/>
</dbReference>
<dbReference type="InterPro" id="IPR025944">
    <property type="entry name" value="Sigma_54_int_dom_CS"/>
</dbReference>
<dbReference type="Gene3D" id="1.10.8.60">
    <property type="match status" value="1"/>
</dbReference>
<dbReference type="PANTHER" id="PTHR32071">
    <property type="entry name" value="TRANSCRIPTIONAL REGULATORY PROTEIN"/>
    <property type="match status" value="1"/>
</dbReference>
<dbReference type="Pfam" id="PF25601">
    <property type="entry name" value="AAA_lid_14"/>
    <property type="match status" value="1"/>
</dbReference>
<dbReference type="FunFam" id="3.40.50.300:FF:000006">
    <property type="entry name" value="DNA-binding transcriptional regulator NtrC"/>
    <property type="match status" value="1"/>
</dbReference>
<evidence type="ECO:0000256" key="2">
    <source>
        <dbReference type="ARBA" id="ARBA00022840"/>
    </source>
</evidence>
<dbReference type="InterPro" id="IPR035965">
    <property type="entry name" value="PAS-like_dom_sf"/>
</dbReference>
<dbReference type="SUPFAM" id="SSF52540">
    <property type="entry name" value="P-loop containing nucleoside triphosphate hydrolases"/>
    <property type="match status" value="1"/>
</dbReference>
<dbReference type="PROSITE" id="PS50112">
    <property type="entry name" value="PAS"/>
    <property type="match status" value="1"/>
</dbReference>
<evidence type="ECO:0000259" key="7">
    <source>
        <dbReference type="PROSITE" id="PS50112"/>
    </source>
</evidence>
<dbReference type="GO" id="GO:0006355">
    <property type="term" value="P:regulation of DNA-templated transcription"/>
    <property type="evidence" value="ECO:0007669"/>
    <property type="project" value="InterPro"/>
</dbReference>
<dbReference type="AlphaFoldDB" id="A0A4P9CAN9"/>
<name>A0A4P9CAN9_EUBML</name>
<dbReference type="CDD" id="cd00009">
    <property type="entry name" value="AAA"/>
    <property type="match status" value="1"/>
</dbReference>
<proteinExistence type="predicted"/>
<dbReference type="PROSITE" id="PS00676">
    <property type="entry name" value="SIGMA54_INTERACT_2"/>
    <property type="match status" value="1"/>
</dbReference>
<evidence type="ECO:0000313" key="9">
    <source>
        <dbReference type="Proteomes" id="UP000218387"/>
    </source>
</evidence>
<dbReference type="InterPro" id="IPR058031">
    <property type="entry name" value="AAA_lid_NorR"/>
</dbReference>
<dbReference type="GO" id="GO:0005524">
    <property type="term" value="F:ATP binding"/>
    <property type="evidence" value="ECO:0007669"/>
    <property type="project" value="UniProtKB-KW"/>
</dbReference>
<dbReference type="Proteomes" id="UP000218387">
    <property type="component" value="Chromosome"/>
</dbReference>
<dbReference type="Gene3D" id="1.10.10.60">
    <property type="entry name" value="Homeodomain-like"/>
    <property type="match status" value="1"/>
</dbReference>
<sequence>MENTQKHSEKYQKYLASLPKETYIKILENIFTGIYVNDKDGNTIYANPAVTRHYGKTPEELIDLPNWGIWQGIVSPPVYKEMLEKQRTLFYRQMHFNSQEILTTIATPVMDENNELELMVGVLQENITDFDKTYEENQMRFVKAKDSISPFKNIVSESRNYLKELVLLRRAAKSKTPILLLGESGVGKSLAAKYIHDSSDRKDKPFMDINCAAIPENLLESELFGYAPHSFTGASSKGKKGLIQLADGGTLFLDEIGDLPLSLQAKILYVIETGKFLPIGSETYMEANVRIITATNQNLKKRISKKKFREDLYWRINAISSTIPPLRKRKADIVPLAFHFLKLNNKTHTIQKFFAPEFLPLLLQYDWPGNVRELKNVIDRCYILSPGYTIYPDKLPKDISLLEDSYYESASNDYDSIMDSFERQLIREVFKKEKTIASVQRELGLSQNKAYRLVKKYCMDLMKKDG</sequence>
<organism evidence="8 9">
    <name type="scientific">Eubacterium maltosivorans</name>
    <dbReference type="NCBI Taxonomy" id="2041044"/>
    <lineage>
        <taxon>Bacteria</taxon>
        <taxon>Bacillati</taxon>
        <taxon>Bacillota</taxon>
        <taxon>Clostridia</taxon>
        <taxon>Eubacteriales</taxon>
        <taxon>Eubacteriaceae</taxon>
        <taxon>Eubacterium</taxon>
    </lineage>
</organism>
<keyword evidence="3" id="KW-0805">Transcription regulation</keyword>
<dbReference type="EMBL" id="CP029487">
    <property type="protein sequence ID" value="QCT71901.1"/>
    <property type="molecule type" value="Genomic_DNA"/>
</dbReference>
<evidence type="ECO:0000259" key="6">
    <source>
        <dbReference type="PROSITE" id="PS50045"/>
    </source>
</evidence>
<keyword evidence="4" id="KW-0238">DNA-binding</keyword>
<keyword evidence="5" id="KW-0804">Transcription</keyword>
<dbReference type="SUPFAM" id="SSF55785">
    <property type="entry name" value="PYP-like sensor domain (PAS domain)"/>
    <property type="match status" value="1"/>
</dbReference>
<protein>
    <submittedName>
        <fullName evidence="8">PAS domain S-box protein</fullName>
    </submittedName>
</protein>
<dbReference type="NCBIfam" id="TIGR00229">
    <property type="entry name" value="sensory_box"/>
    <property type="match status" value="1"/>
</dbReference>
<dbReference type="Gene3D" id="3.40.50.300">
    <property type="entry name" value="P-loop containing nucleotide triphosphate hydrolases"/>
    <property type="match status" value="1"/>
</dbReference>
<evidence type="ECO:0000256" key="1">
    <source>
        <dbReference type="ARBA" id="ARBA00022741"/>
    </source>
</evidence>
<keyword evidence="1" id="KW-0547">Nucleotide-binding</keyword>